<reference evidence="1 2" key="2">
    <citation type="journal article" date="2022" name="Mol. Ecol. Resour.">
        <title>The genomes of chicory, endive, great burdock and yacon provide insights into Asteraceae paleo-polyploidization history and plant inulin production.</title>
        <authorList>
            <person name="Fan W."/>
            <person name="Wang S."/>
            <person name="Wang H."/>
            <person name="Wang A."/>
            <person name="Jiang F."/>
            <person name="Liu H."/>
            <person name="Zhao H."/>
            <person name="Xu D."/>
            <person name="Zhang Y."/>
        </authorList>
    </citation>
    <scope>NUCLEOTIDE SEQUENCE [LARGE SCALE GENOMIC DNA]</scope>
    <source>
        <strain evidence="2">cv. Punajuju</strain>
        <tissue evidence="1">Leaves</tissue>
    </source>
</reference>
<gene>
    <name evidence="1" type="ORF">L2E82_49333</name>
</gene>
<organism evidence="1 2">
    <name type="scientific">Cichorium intybus</name>
    <name type="common">Chicory</name>
    <dbReference type="NCBI Taxonomy" id="13427"/>
    <lineage>
        <taxon>Eukaryota</taxon>
        <taxon>Viridiplantae</taxon>
        <taxon>Streptophyta</taxon>
        <taxon>Embryophyta</taxon>
        <taxon>Tracheophyta</taxon>
        <taxon>Spermatophyta</taxon>
        <taxon>Magnoliopsida</taxon>
        <taxon>eudicotyledons</taxon>
        <taxon>Gunneridae</taxon>
        <taxon>Pentapetalae</taxon>
        <taxon>asterids</taxon>
        <taxon>campanulids</taxon>
        <taxon>Asterales</taxon>
        <taxon>Asteraceae</taxon>
        <taxon>Cichorioideae</taxon>
        <taxon>Cichorieae</taxon>
        <taxon>Cichoriinae</taxon>
        <taxon>Cichorium</taxon>
    </lineage>
</organism>
<evidence type="ECO:0000313" key="2">
    <source>
        <dbReference type="Proteomes" id="UP001055811"/>
    </source>
</evidence>
<name>A0ACB8Z066_CICIN</name>
<comment type="caution">
    <text evidence="1">The sequence shown here is derived from an EMBL/GenBank/DDBJ whole genome shotgun (WGS) entry which is preliminary data.</text>
</comment>
<proteinExistence type="predicted"/>
<keyword evidence="2" id="KW-1185">Reference proteome</keyword>
<evidence type="ECO:0000313" key="1">
    <source>
        <dbReference type="EMBL" id="KAI3691115.1"/>
    </source>
</evidence>
<protein>
    <submittedName>
        <fullName evidence="1">Uncharacterized protein</fullName>
    </submittedName>
</protein>
<sequence length="733" mass="83126">MYLPGSCKASDQIVAFQTASSMDHQNKPFSGIKKDLQGRLQCYKQDWVGGLCSGARLLAPTAYIFFASALPVIAFGEQLNRDTDGTLSSVETLTSTAICGIIHAIFGGQPLLILGVAEPTVIMYNYLYHFAKGRPELGKELFLAWVGWVCFWTAMMLCVLAVLNACTLITRFTRVAGELFGMLISVLFMQEAIRGVISEFSIPKGENPTKEEFQFQWLYTNGLLAVIFSFGILITSMKSRGARSWRYGTGWIRSFVADYGVPLMVVVWTVISYAKPAGLPHEVPRRLFCPLPWEAGSLSHWTVIKDMVKVPALHVFTAIVPAMMIAALYFFDHSVAAQMAQQKEFNLQNPSAYHYDVFLLGIMTLMCGLIGVPPSNGVLPQSPMHTRSLSVLKRQMMRKKMVKCAKEGIKLEASNSKIYERMHAVFVEMEPHPNSVVDKELENLKEAVMNRDDGGETKGKFDPEKHIEAYLPVRVNEQRVTNLLQSTLVGFAVFAIPAIRMIPTSVLWGYFAYMSIDSLPGNQFWERLLLFFIPPGRRFKVLESLHASYVESVPFKYITTFTIFQLVYFLICYGITWIPTGGILFPLPFFLLIPIREHFLPKLFPPEHLQELDASEYEEFIGRPVQSMSLSRNEGSNEEIMVNDFEIDSAEILDEMTTRRGELKYRSSFNDRQFHGTPDEIKTRKGELQLRSSFNDRFRVTADEMITRRGELKLRSSFNDRLLHVHQQNGSPR</sequence>
<dbReference type="EMBL" id="CM042017">
    <property type="protein sequence ID" value="KAI3691115.1"/>
    <property type="molecule type" value="Genomic_DNA"/>
</dbReference>
<reference evidence="2" key="1">
    <citation type="journal article" date="2022" name="Mol. Ecol. Resour.">
        <title>The genomes of chicory, endive, great burdock and yacon provide insights into Asteraceae palaeo-polyploidization history and plant inulin production.</title>
        <authorList>
            <person name="Fan W."/>
            <person name="Wang S."/>
            <person name="Wang H."/>
            <person name="Wang A."/>
            <person name="Jiang F."/>
            <person name="Liu H."/>
            <person name="Zhao H."/>
            <person name="Xu D."/>
            <person name="Zhang Y."/>
        </authorList>
    </citation>
    <scope>NUCLEOTIDE SEQUENCE [LARGE SCALE GENOMIC DNA]</scope>
    <source>
        <strain evidence="2">cv. Punajuju</strain>
    </source>
</reference>
<dbReference type="Proteomes" id="UP001055811">
    <property type="component" value="Linkage Group LG09"/>
</dbReference>
<accession>A0ACB8Z066</accession>